<feature type="chain" id="PRO_5041684792" evidence="6">
    <location>
        <begin position="25"/>
        <end position="237"/>
    </location>
</feature>
<dbReference type="PANTHER" id="PTHR30251:SF2">
    <property type="entry name" value="FIMBRIAL CHAPERONE YADV-RELATED"/>
    <property type="match status" value="1"/>
</dbReference>
<dbReference type="InterPro" id="IPR016147">
    <property type="entry name" value="Pili_assmbl_chaperone_N"/>
</dbReference>
<comment type="similarity">
    <text evidence="2">Belongs to the periplasmic pilus chaperone family.</text>
</comment>
<evidence type="ECO:0000256" key="3">
    <source>
        <dbReference type="ARBA" id="ARBA00022729"/>
    </source>
</evidence>
<dbReference type="KEGG" id="echu:RQP59_20035"/>
<dbReference type="InterPro" id="IPR013783">
    <property type="entry name" value="Ig-like_fold"/>
</dbReference>
<dbReference type="InterPro" id="IPR036316">
    <property type="entry name" value="Pili_assmbl_chap_C_dom_sf"/>
</dbReference>
<accession>A0AA96RT41</accession>
<feature type="domain" description="Pili assembly chaperone C-terminal" evidence="8">
    <location>
        <begin position="170"/>
        <end position="231"/>
    </location>
</feature>
<dbReference type="PANTHER" id="PTHR30251">
    <property type="entry name" value="PILUS ASSEMBLY CHAPERONE"/>
    <property type="match status" value="1"/>
</dbReference>
<dbReference type="GO" id="GO:0071555">
    <property type="term" value="P:cell wall organization"/>
    <property type="evidence" value="ECO:0007669"/>
    <property type="project" value="InterPro"/>
</dbReference>
<keyword evidence="4" id="KW-0574">Periplasm</keyword>
<dbReference type="PRINTS" id="PR00969">
    <property type="entry name" value="CHAPERONPILI"/>
</dbReference>
<dbReference type="Pfam" id="PF02753">
    <property type="entry name" value="PapD_C"/>
    <property type="match status" value="1"/>
</dbReference>
<reference evidence="10" key="1">
    <citation type="submission" date="2023-09" db="EMBL/GenBank/DDBJ databases">
        <title>Coexistence of blaNDM-1 and blaKPC-2 in Enterobacter chuandaensis.</title>
        <authorList>
            <person name="Chen R."/>
        </authorList>
    </citation>
    <scope>NUCLEOTIDE SEQUENCE</scope>
    <source>
        <strain evidence="10">FAHZZU5885</strain>
    </source>
</reference>
<dbReference type="EMBL" id="CP135253">
    <property type="protein sequence ID" value="WNS37327.1"/>
    <property type="molecule type" value="Genomic_DNA"/>
</dbReference>
<evidence type="ECO:0000313" key="10">
    <source>
        <dbReference type="EMBL" id="WNS37327.1"/>
    </source>
</evidence>
<dbReference type="Proteomes" id="UP001577381">
    <property type="component" value="Unassembled WGS sequence"/>
</dbReference>
<keyword evidence="11" id="KW-1185">Reference proteome</keyword>
<feature type="signal peptide" evidence="6">
    <location>
        <begin position="1"/>
        <end position="24"/>
    </location>
</feature>
<dbReference type="SUPFAM" id="SSF49354">
    <property type="entry name" value="PapD-like"/>
    <property type="match status" value="1"/>
</dbReference>
<proteinExistence type="inferred from homology"/>
<name>A0AA96RT41_9ENTR</name>
<dbReference type="SUPFAM" id="SSF49584">
    <property type="entry name" value="Periplasmic chaperone C-domain"/>
    <property type="match status" value="1"/>
</dbReference>
<reference evidence="9 11" key="2">
    <citation type="submission" date="2024-09" db="EMBL/GenBank/DDBJ databases">
        <title>Molecular characterization of Carbapenemase-producing Enterobacter cloacae Complex from Infections in Argentina.</title>
        <authorList>
            <person name="De Mendieta J.M."/>
            <person name="Gomez S."/>
        </authorList>
    </citation>
    <scope>NUCLEOTIDE SEQUENCE [LARGE SCALE GENOMIC DNA]</scope>
    <source>
        <strain evidence="9 11">M23267</strain>
    </source>
</reference>
<evidence type="ECO:0000256" key="2">
    <source>
        <dbReference type="ARBA" id="ARBA00007399"/>
    </source>
</evidence>
<dbReference type="AlphaFoldDB" id="A0AA96RT41"/>
<dbReference type="Gene3D" id="2.60.40.10">
    <property type="entry name" value="Immunoglobulins"/>
    <property type="match status" value="2"/>
</dbReference>
<comment type="subcellular location">
    <subcellularLocation>
        <location evidence="1">Periplasm</location>
    </subcellularLocation>
</comment>
<organism evidence="10">
    <name type="scientific">Enterobacter chuandaensis</name>
    <dbReference type="NCBI Taxonomy" id="2497875"/>
    <lineage>
        <taxon>Bacteria</taxon>
        <taxon>Pseudomonadati</taxon>
        <taxon>Pseudomonadota</taxon>
        <taxon>Gammaproteobacteria</taxon>
        <taxon>Enterobacterales</taxon>
        <taxon>Enterobacteriaceae</taxon>
        <taxon>Enterobacter</taxon>
        <taxon>Enterobacter cloacae complex</taxon>
    </lineage>
</organism>
<evidence type="ECO:0000256" key="4">
    <source>
        <dbReference type="ARBA" id="ARBA00022764"/>
    </source>
</evidence>
<evidence type="ECO:0000313" key="9">
    <source>
        <dbReference type="EMBL" id="MFB4719798.1"/>
    </source>
</evidence>
<dbReference type="InterPro" id="IPR001829">
    <property type="entry name" value="Pili_assmbl_chaperone_bac"/>
</dbReference>
<dbReference type="InterPro" id="IPR050643">
    <property type="entry name" value="Periplasmic_pilus_chap"/>
</dbReference>
<evidence type="ECO:0000256" key="1">
    <source>
        <dbReference type="ARBA" id="ARBA00004418"/>
    </source>
</evidence>
<sequence length="237" mass="26276">MKSIFCNSAAALFISAICCQIVYASIQISSTRVIYREAEKNVSIQISNPGTYPVLLQSWIDEGRPEIKPEDIKAPFILTPPLTRVNAGEGQTLRLSYVGPGQVKDRESIYWLNVLEIPPVINKESNQVQVAFRSRIKVFYRPTGLDDKGAQSAAEHLRWDIQGKKMTILNPTPYYVSLLGISLKLGNKKTTIPAEMIAPQSRKVFDLPAGVEATHVSEVAVDFINDYGAITTKPLVK</sequence>
<evidence type="ECO:0000313" key="11">
    <source>
        <dbReference type="Proteomes" id="UP001577381"/>
    </source>
</evidence>
<dbReference type="InterPro" id="IPR008962">
    <property type="entry name" value="PapD-like_sf"/>
</dbReference>
<dbReference type="InterPro" id="IPR016148">
    <property type="entry name" value="Pili_assmbl_chaperone_C"/>
</dbReference>
<feature type="domain" description="Pili assembly chaperone N-terminal" evidence="7">
    <location>
        <begin position="25"/>
        <end position="145"/>
    </location>
</feature>
<dbReference type="RefSeq" id="WP_265194899.1">
    <property type="nucleotide sequence ID" value="NZ_CP135253.1"/>
</dbReference>
<dbReference type="EMBL" id="JBHGSI010000003">
    <property type="protein sequence ID" value="MFB4719798.1"/>
    <property type="molecule type" value="Genomic_DNA"/>
</dbReference>
<gene>
    <name evidence="9" type="ORF">ACE3KR_12990</name>
    <name evidence="10" type="ORF">RQP59_20035</name>
</gene>
<dbReference type="GO" id="GO:0030288">
    <property type="term" value="C:outer membrane-bounded periplasmic space"/>
    <property type="evidence" value="ECO:0007669"/>
    <property type="project" value="InterPro"/>
</dbReference>
<evidence type="ECO:0000256" key="5">
    <source>
        <dbReference type="ARBA" id="ARBA00023186"/>
    </source>
</evidence>
<dbReference type="Pfam" id="PF00345">
    <property type="entry name" value="PapD_N"/>
    <property type="match status" value="1"/>
</dbReference>
<protein>
    <submittedName>
        <fullName evidence="10">Molecular chaperone</fullName>
    </submittedName>
</protein>
<evidence type="ECO:0000259" key="7">
    <source>
        <dbReference type="Pfam" id="PF00345"/>
    </source>
</evidence>
<evidence type="ECO:0000256" key="6">
    <source>
        <dbReference type="SAM" id="SignalP"/>
    </source>
</evidence>
<evidence type="ECO:0000259" key="8">
    <source>
        <dbReference type="Pfam" id="PF02753"/>
    </source>
</evidence>
<keyword evidence="3 6" id="KW-0732">Signal</keyword>
<keyword evidence="5" id="KW-0143">Chaperone</keyword>